<name>A0AAD8P8B6_TARER</name>
<dbReference type="InterPro" id="IPR000719">
    <property type="entry name" value="Prot_kinase_dom"/>
</dbReference>
<keyword evidence="6" id="KW-0067">ATP-binding</keyword>
<accession>A0AAD8P8B6</accession>
<dbReference type="AlphaFoldDB" id="A0AAD8P8B6"/>
<comment type="catalytic activity">
    <reaction evidence="7">
        <text>L-threonyl-[protein] + ATP = O-phospho-L-threonyl-[protein] + ADP + H(+)</text>
        <dbReference type="Rhea" id="RHEA:46608"/>
        <dbReference type="Rhea" id="RHEA-COMP:11060"/>
        <dbReference type="Rhea" id="RHEA-COMP:11605"/>
        <dbReference type="ChEBI" id="CHEBI:15378"/>
        <dbReference type="ChEBI" id="CHEBI:30013"/>
        <dbReference type="ChEBI" id="CHEBI:30616"/>
        <dbReference type="ChEBI" id="CHEBI:61977"/>
        <dbReference type="ChEBI" id="CHEBI:456216"/>
        <dbReference type="EC" id="2.7.11.1"/>
    </reaction>
</comment>
<evidence type="ECO:0000256" key="3">
    <source>
        <dbReference type="ARBA" id="ARBA00022679"/>
    </source>
</evidence>
<dbReference type="Gene3D" id="1.10.510.10">
    <property type="entry name" value="Transferase(Phosphotransferase) domain 1"/>
    <property type="match status" value="1"/>
</dbReference>
<dbReference type="EC" id="2.7.11.1" evidence="1"/>
<dbReference type="EMBL" id="JAUHHV010000001">
    <property type="protein sequence ID" value="KAK1435872.1"/>
    <property type="molecule type" value="Genomic_DNA"/>
</dbReference>
<comment type="caution">
    <text evidence="10">The sequence shown here is derived from an EMBL/GenBank/DDBJ whole genome shotgun (WGS) entry which is preliminary data.</text>
</comment>
<dbReference type="GO" id="GO:0005524">
    <property type="term" value="F:ATP binding"/>
    <property type="evidence" value="ECO:0007669"/>
    <property type="project" value="UniProtKB-KW"/>
</dbReference>
<dbReference type="Proteomes" id="UP001229421">
    <property type="component" value="Unassembled WGS sequence"/>
</dbReference>
<dbReference type="InterPro" id="IPR008271">
    <property type="entry name" value="Ser/Thr_kinase_AS"/>
</dbReference>
<dbReference type="GO" id="GO:0004674">
    <property type="term" value="F:protein serine/threonine kinase activity"/>
    <property type="evidence" value="ECO:0007669"/>
    <property type="project" value="UniProtKB-KW"/>
</dbReference>
<dbReference type="InterPro" id="IPR011009">
    <property type="entry name" value="Kinase-like_dom_sf"/>
</dbReference>
<keyword evidence="2" id="KW-0723">Serine/threonine-protein kinase</keyword>
<dbReference type="GO" id="GO:0005737">
    <property type="term" value="C:cytoplasm"/>
    <property type="evidence" value="ECO:0007669"/>
    <property type="project" value="TreeGrafter"/>
</dbReference>
<evidence type="ECO:0000256" key="5">
    <source>
        <dbReference type="ARBA" id="ARBA00022777"/>
    </source>
</evidence>
<gene>
    <name evidence="10" type="ORF">QVD17_01644</name>
</gene>
<proteinExistence type="predicted"/>
<keyword evidence="4" id="KW-0547">Nucleotide-binding</keyword>
<sequence>MKACQCEEIIGRNDVLFVFKICLQCYSSKQSALCFLKNSSNTNLTARFAYVFLVKKLFKHTSHISATYFNFQTICIVFFIRVSALFRHPNLLPLLDHAIIPVKYSSTKKITGLQLCAGLKHLHTLDPPYAHNDVKPGNVLLTHRKGQPPLAILMDFESARPARRQIRSRSEALQLQLIDKVASRPKPPYPDVLHQFVSWMLQPQATVRPHVIVHVDKLISKFSL</sequence>
<reference evidence="10" key="1">
    <citation type="journal article" date="2023" name="bioRxiv">
        <title>Improved chromosome-level genome assembly for marigold (Tagetes erecta).</title>
        <authorList>
            <person name="Jiang F."/>
            <person name="Yuan L."/>
            <person name="Wang S."/>
            <person name="Wang H."/>
            <person name="Xu D."/>
            <person name="Wang A."/>
            <person name="Fan W."/>
        </authorList>
    </citation>
    <scope>NUCLEOTIDE SEQUENCE</scope>
    <source>
        <strain evidence="10">WSJ</strain>
        <tissue evidence="10">Leaf</tissue>
    </source>
</reference>
<keyword evidence="3" id="KW-0808">Transferase</keyword>
<evidence type="ECO:0000256" key="2">
    <source>
        <dbReference type="ARBA" id="ARBA00022527"/>
    </source>
</evidence>
<evidence type="ECO:0000256" key="8">
    <source>
        <dbReference type="ARBA" id="ARBA00048679"/>
    </source>
</evidence>
<feature type="domain" description="Protein kinase" evidence="9">
    <location>
        <begin position="4"/>
        <end position="224"/>
    </location>
</feature>
<evidence type="ECO:0000259" key="9">
    <source>
        <dbReference type="PROSITE" id="PS50011"/>
    </source>
</evidence>
<dbReference type="SUPFAM" id="SSF56112">
    <property type="entry name" value="Protein kinase-like (PK-like)"/>
    <property type="match status" value="1"/>
</dbReference>
<protein>
    <recommendedName>
        <fullName evidence="1">non-specific serine/threonine protein kinase</fullName>
        <ecNumber evidence="1">2.7.11.1</ecNumber>
    </recommendedName>
</protein>
<evidence type="ECO:0000256" key="6">
    <source>
        <dbReference type="ARBA" id="ARBA00022840"/>
    </source>
</evidence>
<organism evidence="10 11">
    <name type="scientific">Tagetes erecta</name>
    <name type="common">African marigold</name>
    <dbReference type="NCBI Taxonomy" id="13708"/>
    <lineage>
        <taxon>Eukaryota</taxon>
        <taxon>Viridiplantae</taxon>
        <taxon>Streptophyta</taxon>
        <taxon>Embryophyta</taxon>
        <taxon>Tracheophyta</taxon>
        <taxon>Spermatophyta</taxon>
        <taxon>Magnoliopsida</taxon>
        <taxon>eudicotyledons</taxon>
        <taxon>Gunneridae</taxon>
        <taxon>Pentapetalae</taxon>
        <taxon>asterids</taxon>
        <taxon>campanulids</taxon>
        <taxon>Asterales</taxon>
        <taxon>Asteraceae</taxon>
        <taxon>Asteroideae</taxon>
        <taxon>Heliantheae alliance</taxon>
        <taxon>Tageteae</taxon>
        <taxon>Tagetes</taxon>
    </lineage>
</organism>
<keyword evidence="5" id="KW-0418">Kinase</keyword>
<dbReference type="InterPro" id="IPR052239">
    <property type="entry name" value="Ser/Thr-specific_kinases"/>
</dbReference>
<comment type="catalytic activity">
    <reaction evidence="8">
        <text>L-seryl-[protein] + ATP = O-phospho-L-seryl-[protein] + ADP + H(+)</text>
        <dbReference type="Rhea" id="RHEA:17989"/>
        <dbReference type="Rhea" id="RHEA-COMP:9863"/>
        <dbReference type="Rhea" id="RHEA-COMP:11604"/>
        <dbReference type="ChEBI" id="CHEBI:15378"/>
        <dbReference type="ChEBI" id="CHEBI:29999"/>
        <dbReference type="ChEBI" id="CHEBI:30616"/>
        <dbReference type="ChEBI" id="CHEBI:83421"/>
        <dbReference type="ChEBI" id="CHEBI:456216"/>
        <dbReference type="EC" id="2.7.11.1"/>
    </reaction>
</comment>
<evidence type="ECO:0000313" key="11">
    <source>
        <dbReference type="Proteomes" id="UP001229421"/>
    </source>
</evidence>
<dbReference type="PANTHER" id="PTHR45998:SF2">
    <property type="entry name" value="SERINE_THREONINE-PROTEIN KINASE 16"/>
    <property type="match status" value="1"/>
</dbReference>
<evidence type="ECO:0000256" key="7">
    <source>
        <dbReference type="ARBA" id="ARBA00047899"/>
    </source>
</evidence>
<evidence type="ECO:0000256" key="1">
    <source>
        <dbReference type="ARBA" id="ARBA00012513"/>
    </source>
</evidence>
<keyword evidence="11" id="KW-1185">Reference proteome</keyword>
<dbReference type="PANTHER" id="PTHR45998">
    <property type="entry name" value="SERINE/THREONINE-PROTEIN KINASE 16"/>
    <property type="match status" value="1"/>
</dbReference>
<dbReference type="PROSITE" id="PS00108">
    <property type="entry name" value="PROTEIN_KINASE_ST"/>
    <property type="match status" value="1"/>
</dbReference>
<evidence type="ECO:0000256" key="4">
    <source>
        <dbReference type="ARBA" id="ARBA00022741"/>
    </source>
</evidence>
<dbReference type="PROSITE" id="PS50011">
    <property type="entry name" value="PROTEIN_KINASE_DOM"/>
    <property type="match status" value="1"/>
</dbReference>
<evidence type="ECO:0000313" key="10">
    <source>
        <dbReference type="EMBL" id="KAK1435872.1"/>
    </source>
</evidence>